<dbReference type="CDD" id="cd04513">
    <property type="entry name" value="Glycosylasparaginase"/>
    <property type="match status" value="1"/>
</dbReference>
<feature type="binding site" evidence="3">
    <location>
        <begin position="369"/>
        <end position="372"/>
    </location>
    <ligand>
        <name>substrate</name>
    </ligand>
</feature>
<dbReference type="SUPFAM" id="SSF56235">
    <property type="entry name" value="N-terminal nucleophile aminohydrolases (Ntn hydrolases)"/>
    <property type="match status" value="1"/>
</dbReference>
<dbReference type="PANTHER" id="PTHR10188:SF6">
    <property type="entry name" value="N(4)-(BETA-N-ACETYLGLUCOSAMINYL)-L-ASPARAGINASE"/>
    <property type="match status" value="1"/>
</dbReference>
<dbReference type="InterPro" id="IPR029055">
    <property type="entry name" value="Ntn_hydrolases_N"/>
</dbReference>
<dbReference type="STRING" id="6216.A0A0R3S9S9"/>
<feature type="site" description="Cleavage; by autolysis" evidence="4">
    <location>
        <begin position="317"/>
        <end position="318"/>
    </location>
</feature>
<accession>A0A0R3S9S9</accession>
<dbReference type="Gene3D" id="3.60.20.30">
    <property type="entry name" value="(Glycosyl)asparaginase"/>
    <property type="match status" value="1"/>
</dbReference>
<dbReference type="GO" id="GO:0005764">
    <property type="term" value="C:lysosome"/>
    <property type="evidence" value="ECO:0007669"/>
    <property type="project" value="TreeGrafter"/>
</dbReference>
<dbReference type="WBParaSite" id="HDID_0000103001-mRNA-1">
    <property type="protein sequence ID" value="HDID_0000103001-mRNA-1"/>
    <property type="gene ID" value="HDID_0000103001"/>
</dbReference>
<comment type="similarity">
    <text evidence="1">Belongs to the Ntn-hydrolase family.</text>
</comment>
<protein>
    <submittedName>
        <fullName evidence="5">N(4)-(Beta-N-acetylglucosaminyl)-L-asparaginase</fullName>
    </submittedName>
</protein>
<reference evidence="5" key="1">
    <citation type="submission" date="2017-02" db="UniProtKB">
        <authorList>
            <consortium name="WormBaseParasite"/>
        </authorList>
    </citation>
    <scope>IDENTIFICATION</scope>
</reference>
<dbReference type="GO" id="GO:0003948">
    <property type="term" value="F:N4-(beta-N-acetylglucosaminyl)-L-asparaginase activity"/>
    <property type="evidence" value="ECO:0007669"/>
    <property type="project" value="TreeGrafter"/>
</dbReference>
<feature type="active site" description="Nucleophile" evidence="2">
    <location>
        <position position="318"/>
    </location>
</feature>
<evidence type="ECO:0000256" key="1">
    <source>
        <dbReference type="ARBA" id="ARBA00010872"/>
    </source>
</evidence>
<feature type="binding site" evidence="3">
    <location>
        <begin position="346"/>
        <end position="349"/>
    </location>
    <ligand>
        <name>substrate</name>
    </ligand>
</feature>
<evidence type="ECO:0000313" key="5">
    <source>
        <dbReference type="WBParaSite" id="HDID_0000103001-mRNA-1"/>
    </source>
</evidence>
<sequence>LATGEVYSWHQIRSYSKAAVISTWPWKGPNDAAWRNIDHPSGSAVSAVVAGCTAAEEYKSIPTVGAGGSPDENGNTTLCHGDRCLGFLFFVALILLGFANGKSIVVPWADLYPPSYKEMVVINTWPLLEPARSAFQVLQRGGSPLEAVVAGCTVAEADPNVTSVGYGGSPDEIGNTTLNAMVMDGDSMNVGAVAEMPYIKQAAQVALGVLNSTRHTLLVGEAAAKFAESLGYHRTNLSTNESLTIWKQWKNTRCQPNFRIPYVWVPNPNQSCGPYRYKNGSRNNDDIAMEFKKIKSHLFSAPQNSRTELGIDEENHDTIGVIALNQRGRMAVGLSTNGARFRIPGRIGDSPIPGAGGYADSKVGAAAGTGDGDVMMRFLLSFKAVELMRAGKHPSDACTISLKTVRQKGLWYGGLIALNADGQYGAACVGFKKFAFVVQNSGSAKNGKVIKVKCLTPRELAN</sequence>
<organism evidence="5">
    <name type="scientific">Hymenolepis diminuta</name>
    <name type="common">Rat tapeworm</name>
    <dbReference type="NCBI Taxonomy" id="6216"/>
    <lineage>
        <taxon>Eukaryota</taxon>
        <taxon>Metazoa</taxon>
        <taxon>Spiralia</taxon>
        <taxon>Lophotrochozoa</taxon>
        <taxon>Platyhelminthes</taxon>
        <taxon>Cestoda</taxon>
        <taxon>Eucestoda</taxon>
        <taxon>Cyclophyllidea</taxon>
        <taxon>Hymenolepididae</taxon>
        <taxon>Hymenolepis</taxon>
    </lineage>
</organism>
<evidence type="ECO:0000256" key="3">
    <source>
        <dbReference type="PIRSR" id="PIRSR600246-2"/>
    </source>
</evidence>
<evidence type="ECO:0000256" key="2">
    <source>
        <dbReference type="PIRSR" id="PIRSR600246-1"/>
    </source>
</evidence>
<dbReference type="PANTHER" id="PTHR10188">
    <property type="entry name" value="L-ASPARAGINASE"/>
    <property type="match status" value="1"/>
</dbReference>
<evidence type="ECO:0000256" key="4">
    <source>
        <dbReference type="PIRSR" id="PIRSR600246-3"/>
    </source>
</evidence>
<name>A0A0R3S9S9_HYMDI</name>
<dbReference type="Pfam" id="PF01112">
    <property type="entry name" value="Asparaginase_2"/>
    <property type="match status" value="1"/>
</dbReference>
<dbReference type="AlphaFoldDB" id="A0A0R3S9S9"/>
<dbReference type="InterPro" id="IPR000246">
    <property type="entry name" value="Peptidase_T2"/>
</dbReference>
<proteinExistence type="inferred from homology"/>